<evidence type="ECO:0000313" key="2">
    <source>
        <dbReference type="Proteomes" id="UP000664781"/>
    </source>
</evidence>
<dbReference type="EMBL" id="JAFMOF010000002">
    <property type="protein sequence ID" value="MBO0654040.1"/>
    <property type="molecule type" value="Genomic_DNA"/>
</dbReference>
<sequence length="92" mass="10102">MSSCQSCSAGRSVPPELFIRTLITRLRCVALHWLTGLCASVITRQILAFHTLHLHQVWAHRAVSRAAHIAAAQRCRADGVFARLLTLEGPCA</sequence>
<dbReference type="RefSeq" id="WP_207247434.1">
    <property type="nucleotide sequence ID" value="NZ_JAFMOF010000002.1"/>
</dbReference>
<gene>
    <name evidence="1" type="ORF">J1792_15035</name>
</gene>
<keyword evidence="2" id="KW-1185">Reference proteome</keyword>
<dbReference type="Proteomes" id="UP000664781">
    <property type="component" value="Unassembled WGS sequence"/>
</dbReference>
<organism evidence="1 2">
    <name type="scientific">Streptomyces triculaminicus</name>
    <dbReference type="NCBI Taxonomy" id="2816232"/>
    <lineage>
        <taxon>Bacteria</taxon>
        <taxon>Bacillati</taxon>
        <taxon>Actinomycetota</taxon>
        <taxon>Actinomycetes</taxon>
        <taxon>Kitasatosporales</taxon>
        <taxon>Streptomycetaceae</taxon>
        <taxon>Streptomyces</taxon>
    </lineage>
</organism>
<proteinExistence type="predicted"/>
<accession>A0A939FQB4</accession>
<reference evidence="1" key="1">
    <citation type="submission" date="2021-03" db="EMBL/GenBank/DDBJ databases">
        <title>Streptomyces strains.</title>
        <authorList>
            <person name="Lund M.B."/>
            <person name="Toerring T."/>
        </authorList>
    </citation>
    <scope>NUCLEOTIDE SEQUENCE</scope>
    <source>
        <strain evidence="1">JCM 4242</strain>
    </source>
</reference>
<evidence type="ECO:0000313" key="1">
    <source>
        <dbReference type="EMBL" id="MBO0654040.1"/>
    </source>
</evidence>
<protein>
    <submittedName>
        <fullName evidence="1">Uncharacterized protein</fullName>
    </submittedName>
</protein>
<dbReference type="AlphaFoldDB" id="A0A939FQB4"/>
<comment type="caution">
    <text evidence="1">The sequence shown here is derived from an EMBL/GenBank/DDBJ whole genome shotgun (WGS) entry which is preliminary data.</text>
</comment>
<name>A0A939FQB4_9ACTN</name>